<dbReference type="AlphaFoldDB" id="A0A848B5J1"/>
<evidence type="ECO:0000256" key="3">
    <source>
        <dbReference type="PIRNR" id="PIRNR036492"/>
    </source>
</evidence>
<dbReference type="PROSITE" id="PS00687">
    <property type="entry name" value="ALDEHYDE_DEHYDR_GLU"/>
    <property type="match status" value="1"/>
</dbReference>
<proteinExistence type="inferred from homology"/>
<dbReference type="InterPro" id="IPR016163">
    <property type="entry name" value="Ald_DH_C"/>
</dbReference>
<dbReference type="PANTHER" id="PTHR43570">
    <property type="entry name" value="ALDEHYDE DEHYDROGENASE"/>
    <property type="match status" value="1"/>
</dbReference>
<comment type="similarity">
    <text evidence="1 3 6">Belongs to the aldehyde dehydrogenase family.</text>
</comment>
<dbReference type="InterPro" id="IPR015590">
    <property type="entry name" value="Aldehyde_DH_dom"/>
</dbReference>
<dbReference type="InterPro" id="IPR012394">
    <property type="entry name" value="Aldehyde_DH_NAD(P)"/>
</dbReference>
<dbReference type="InterPro" id="IPR016160">
    <property type="entry name" value="Ald_DH_CS_CYS"/>
</dbReference>
<feature type="active site" evidence="4">
    <location>
        <position position="265"/>
    </location>
</feature>
<comment type="caution">
    <text evidence="8">The sequence shown here is derived from an EMBL/GenBank/DDBJ whole genome shotgun (WGS) entry which is preliminary data.</text>
</comment>
<evidence type="ECO:0000256" key="2">
    <source>
        <dbReference type="ARBA" id="ARBA00023002"/>
    </source>
</evidence>
<evidence type="ECO:0000259" key="7">
    <source>
        <dbReference type="Pfam" id="PF00171"/>
    </source>
</evidence>
<dbReference type="Pfam" id="PF00171">
    <property type="entry name" value="Aldedh"/>
    <property type="match status" value="1"/>
</dbReference>
<feature type="domain" description="Aldehyde dehydrogenase" evidence="7">
    <location>
        <begin position="43"/>
        <end position="444"/>
    </location>
</feature>
<dbReference type="EMBL" id="JABAEW010000065">
    <property type="protein sequence ID" value="NMD88919.1"/>
    <property type="molecule type" value="Genomic_DNA"/>
</dbReference>
<evidence type="ECO:0000256" key="6">
    <source>
        <dbReference type="RuleBase" id="RU003345"/>
    </source>
</evidence>
<name>A0A848B5J1_9BACT</name>
<dbReference type="PROSITE" id="PS00070">
    <property type="entry name" value="ALDEHYDE_DEHYDR_CYS"/>
    <property type="match status" value="1"/>
</dbReference>
<dbReference type="GO" id="GO:0004029">
    <property type="term" value="F:aldehyde dehydrogenase (NAD+) activity"/>
    <property type="evidence" value="ECO:0007669"/>
    <property type="project" value="TreeGrafter"/>
</dbReference>
<gene>
    <name evidence="8" type="ORF">HF882_20240</name>
</gene>
<evidence type="ECO:0000256" key="5">
    <source>
        <dbReference type="PROSITE-ProRule" id="PRU10007"/>
    </source>
</evidence>
<evidence type="ECO:0000256" key="1">
    <source>
        <dbReference type="ARBA" id="ARBA00009986"/>
    </source>
</evidence>
<sequence>MACRECGMAFFYKYNSGGRMDQIDNIRERLRENRNYHAVGGRYSIEQRRALLRRLLAELQANREKIMAALYIDLHKSEFEASVTEFIPLLEALRFMIRKLPRLAKTRRAAVSPMNFPARGRLVPEPYGVVLVCATWNYPLLLALEPVIGAVAAGNSVVLKLSDKSKATMNLIAELLERVSAFGQVVTVGDEFSFEEILKERFDYIFYTGSEYGGRKVLAAAAPHLTPVTLELGGKSPCIVCADADLAVAAKRIVWGKFTNAGQTCVAPDYLLVHRSVKSRLLDEMRKRVREFYGEKPLENPDYAHIVNRTHYDRLCKLLGDRPAERDPDRLCIAPAIVDEVTPDDPLMAGEIFGPILPVLEFSENEEALDLVRKLPKPLALYCFGGDREMRRRVTEETSSGAVSFNDVVMHFVNPAMPFGGVGNSGMGRYHGKYSFETFTHYKPVMVQSGRIDWPVRYPPFREWQKKLARLLSR</sequence>
<dbReference type="GO" id="GO:0006081">
    <property type="term" value="P:aldehyde metabolic process"/>
    <property type="evidence" value="ECO:0007669"/>
    <property type="project" value="InterPro"/>
</dbReference>
<dbReference type="Gene3D" id="3.40.605.10">
    <property type="entry name" value="Aldehyde Dehydrogenase, Chain A, domain 1"/>
    <property type="match status" value="1"/>
</dbReference>
<feature type="active site" evidence="4 5">
    <location>
        <position position="231"/>
    </location>
</feature>
<dbReference type="OrthoDB" id="9762913at2"/>
<protein>
    <recommendedName>
        <fullName evidence="3">Aldehyde dehydrogenase</fullName>
    </recommendedName>
</protein>
<dbReference type="InterPro" id="IPR016162">
    <property type="entry name" value="Ald_DH_N"/>
</dbReference>
<dbReference type="GO" id="GO:0005737">
    <property type="term" value="C:cytoplasm"/>
    <property type="evidence" value="ECO:0007669"/>
    <property type="project" value="TreeGrafter"/>
</dbReference>
<dbReference type="PANTHER" id="PTHR43570:SF16">
    <property type="entry name" value="ALDEHYDE DEHYDROGENASE TYPE III, ISOFORM Q"/>
    <property type="match status" value="1"/>
</dbReference>
<reference evidence="8 9" key="1">
    <citation type="submission" date="2020-04" db="EMBL/GenBank/DDBJ databases">
        <authorList>
            <person name="Hitch T.C.A."/>
            <person name="Wylensek D."/>
            <person name="Clavel T."/>
        </authorList>
    </citation>
    <scope>NUCLEOTIDE SEQUENCE [LARGE SCALE GENOMIC DNA]</scope>
    <source>
        <strain evidence="8 9">COR2-253-APC-1A</strain>
    </source>
</reference>
<keyword evidence="2 3" id="KW-0560">Oxidoreductase</keyword>
<dbReference type="SUPFAM" id="SSF53720">
    <property type="entry name" value="ALDH-like"/>
    <property type="match status" value="1"/>
</dbReference>
<dbReference type="RefSeq" id="WP_116883790.1">
    <property type="nucleotide sequence ID" value="NZ_JABAEW010000065.1"/>
</dbReference>
<evidence type="ECO:0000313" key="8">
    <source>
        <dbReference type="EMBL" id="NMD88919.1"/>
    </source>
</evidence>
<accession>A0A848B5J1</accession>
<dbReference type="InterPro" id="IPR016161">
    <property type="entry name" value="Ald_DH/histidinol_DH"/>
</dbReference>
<dbReference type="CDD" id="cd07087">
    <property type="entry name" value="ALDH_F3-13-14_CALDH-like"/>
    <property type="match status" value="1"/>
</dbReference>
<dbReference type="FunFam" id="3.40.309.10:FF:000003">
    <property type="entry name" value="Aldehyde dehydrogenase"/>
    <property type="match status" value="1"/>
</dbReference>
<evidence type="ECO:0000313" key="9">
    <source>
        <dbReference type="Proteomes" id="UP000576225"/>
    </source>
</evidence>
<dbReference type="InterPro" id="IPR029510">
    <property type="entry name" value="Ald_DH_CS_GLU"/>
</dbReference>
<evidence type="ECO:0000256" key="4">
    <source>
        <dbReference type="PIRSR" id="PIRSR036492-1"/>
    </source>
</evidence>
<organism evidence="8 9">
    <name type="scientific">Victivallis vadensis</name>
    <dbReference type="NCBI Taxonomy" id="172901"/>
    <lineage>
        <taxon>Bacteria</taxon>
        <taxon>Pseudomonadati</taxon>
        <taxon>Lentisphaerota</taxon>
        <taxon>Lentisphaeria</taxon>
        <taxon>Victivallales</taxon>
        <taxon>Victivallaceae</taxon>
        <taxon>Victivallis</taxon>
    </lineage>
</organism>
<dbReference type="Proteomes" id="UP000576225">
    <property type="component" value="Unassembled WGS sequence"/>
</dbReference>
<dbReference type="PIRSF" id="PIRSF036492">
    <property type="entry name" value="ALDH"/>
    <property type="match status" value="1"/>
</dbReference>
<dbReference type="Gene3D" id="3.40.309.10">
    <property type="entry name" value="Aldehyde Dehydrogenase, Chain A, domain 2"/>
    <property type="match status" value="1"/>
</dbReference>